<evidence type="ECO:0000259" key="1">
    <source>
        <dbReference type="Pfam" id="PF01408"/>
    </source>
</evidence>
<feature type="domain" description="Gfo/Idh/MocA-like oxidoreductase N-terminal" evidence="1">
    <location>
        <begin position="14"/>
        <end position="133"/>
    </location>
</feature>
<reference evidence="4" key="1">
    <citation type="submission" date="2017-01" db="EMBL/GenBank/DDBJ databases">
        <authorList>
            <person name="Varghese N."/>
            <person name="Submissions S."/>
        </authorList>
    </citation>
    <scope>NUCLEOTIDE SEQUENCE [LARGE SCALE GENOMIC DNA]</scope>
    <source>
        <strain evidence="4">ATCC 700103</strain>
    </source>
</reference>
<dbReference type="SUPFAM" id="SSF51735">
    <property type="entry name" value="NAD(P)-binding Rossmann-fold domains"/>
    <property type="match status" value="1"/>
</dbReference>
<dbReference type="Gene3D" id="3.30.360.10">
    <property type="entry name" value="Dihydrodipicolinate Reductase, domain 2"/>
    <property type="match status" value="1"/>
</dbReference>
<dbReference type="InterPro" id="IPR055170">
    <property type="entry name" value="GFO_IDH_MocA-like_dom"/>
</dbReference>
<dbReference type="Pfam" id="PF22725">
    <property type="entry name" value="GFO_IDH_MocA_C3"/>
    <property type="match status" value="1"/>
</dbReference>
<evidence type="ECO:0000313" key="4">
    <source>
        <dbReference type="Proteomes" id="UP000185669"/>
    </source>
</evidence>
<dbReference type="SUPFAM" id="SSF55347">
    <property type="entry name" value="Glyceraldehyde-3-phosphate dehydrogenase-like, C-terminal domain"/>
    <property type="match status" value="1"/>
</dbReference>
<dbReference type="InterPro" id="IPR052515">
    <property type="entry name" value="Gfo/Idh/MocA_Oxidoreductase"/>
</dbReference>
<dbReference type="Proteomes" id="UP000185669">
    <property type="component" value="Unassembled WGS sequence"/>
</dbReference>
<dbReference type="Gene3D" id="3.40.50.720">
    <property type="entry name" value="NAD(P)-binding Rossmann-like Domain"/>
    <property type="match status" value="1"/>
</dbReference>
<dbReference type="AlphaFoldDB" id="A0A1N6SD58"/>
<dbReference type="GO" id="GO:0000166">
    <property type="term" value="F:nucleotide binding"/>
    <property type="evidence" value="ECO:0007669"/>
    <property type="project" value="InterPro"/>
</dbReference>
<dbReference type="InterPro" id="IPR036291">
    <property type="entry name" value="NAD(P)-bd_dom_sf"/>
</dbReference>
<organism evidence="3 4">
    <name type="scientific">Halanaerobium kushneri</name>
    <dbReference type="NCBI Taxonomy" id="56779"/>
    <lineage>
        <taxon>Bacteria</taxon>
        <taxon>Bacillati</taxon>
        <taxon>Bacillota</taxon>
        <taxon>Clostridia</taxon>
        <taxon>Halanaerobiales</taxon>
        <taxon>Halanaerobiaceae</taxon>
        <taxon>Halanaerobium</taxon>
    </lineage>
</organism>
<name>A0A1N6SD58_9FIRM</name>
<accession>A0A1N6SD58</accession>
<evidence type="ECO:0000259" key="2">
    <source>
        <dbReference type="Pfam" id="PF22725"/>
    </source>
</evidence>
<dbReference type="Pfam" id="PF01408">
    <property type="entry name" value="GFO_IDH_MocA"/>
    <property type="match status" value="1"/>
</dbReference>
<dbReference type="PANTHER" id="PTHR43249">
    <property type="entry name" value="UDP-N-ACETYL-2-AMINO-2-DEOXY-D-GLUCURONATE OXIDASE"/>
    <property type="match status" value="1"/>
</dbReference>
<dbReference type="PANTHER" id="PTHR43249:SF1">
    <property type="entry name" value="D-GLUCOSIDE 3-DEHYDROGENASE"/>
    <property type="match status" value="1"/>
</dbReference>
<evidence type="ECO:0000313" key="3">
    <source>
        <dbReference type="EMBL" id="SIQ39073.1"/>
    </source>
</evidence>
<dbReference type="STRING" id="56779.SAMN05421834_1047"/>
<keyword evidence="4" id="KW-1185">Reference proteome</keyword>
<protein>
    <submittedName>
        <fullName evidence="3">Predicted dehydrogenase</fullName>
    </submittedName>
</protein>
<proteinExistence type="predicted"/>
<feature type="domain" description="GFO/IDH/MocA-like oxidoreductase" evidence="2">
    <location>
        <begin position="141"/>
        <end position="265"/>
    </location>
</feature>
<dbReference type="InterPro" id="IPR000683">
    <property type="entry name" value="Gfo/Idh/MocA-like_OxRdtase_N"/>
</dbReference>
<gene>
    <name evidence="3" type="ORF">SAMN05421834_1047</name>
</gene>
<dbReference type="EMBL" id="FTNC01000004">
    <property type="protein sequence ID" value="SIQ39073.1"/>
    <property type="molecule type" value="Genomic_DNA"/>
</dbReference>
<sequence>MKESEKQIKMKKVKWGIIGCGDVTERKSGPALQKIEDSSLVAVMRRTGELARDYARRHQVPRWYDRAEDLINDPEVNAVYVATPPSTHRKYTIMAAKAGLPVYVEKPMARNYTEAQEMIKVCKENNVQLHVAYYRRAMPRFLKIKEIIEQGKIGDVRTVNIRLAQPVEEAEKDEANLPWRVLPEIAGGGKFLDLAAHTLDLFDYYFGPIEQASGFAANQAGYYPAEDSVVMSFKFENGIQGIGSWTFNGYHDLDQNEIIGNKGRLIFSSFSEEPIILENEKGHQEIEFSYPEHVQQPLLTKVVASLLGKGESPSTGESAARTTEIMDQIIADYYRD</sequence>